<protein>
    <submittedName>
        <fullName evidence="9">Sugar ABC transporter permease</fullName>
    </submittedName>
</protein>
<evidence type="ECO:0000259" key="8">
    <source>
        <dbReference type="PROSITE" id="PS50928"/>
    </source>
</evidence>
<evidence type="ECO:0000256" key="3">
    <source>
        <dbReference type="ARBA" id="ARBA00022475"/>
    </source>
</evidence>
<keyword evidence="10" id="KW-1185">Reference proteome</keyword>
<feature type="transmembrane region" description="Helical" evidence="7">
    <location>
        <begin position="269"/>
        <end position="290"/>
    </location>
</feature>
<keyword evidence="5 7" id="KW-1133">Transmembrane helix</keyword>
<feature type="transmembrane region" description="Helical" evidence="7">
    <location>
        <begin position="112"/>
        <end position="132"/>
    </location>
</feature>
<dbReference type="GO" id="GO:0055085">
    <property type="term" value="P:transmembrane transport"/>
    <property type="evidence" value="ECO:0007669"/>
    <property type="project" value="InterPro"/>
</dbReference>
<feature type="transmembrane region" description="Helical" evidence="7">
    <location>
        <begin position="20"/>
        <end position="41"/>
    </location>
</feature>
<dbReference type="InterPro" id="IPR035906">
    <property type="entry name" value="MetI-like_sf"/>
</dbReference>
<reference evidence="9 10" key="1">
    <citation type="submission" date="2020-10" db="EMBL/GenBank/DDBJ databases">
        <title>Haloactinobacterium sp. RN3S43, a bacterium isolated from saline soil.</title>
        <authorList>
            <person name="Sun J.-Q."/>
        </authorList>
    </citation>
    <scope>NUCLEOTIDE SEQUENCE [LARGE SCALE GENOMIC DNA]</scope>
    <source>
        <strain evidence="9 10">RN3S43</strain>
    </source>
</reference>
<evidence type="ECO:0000313" key="9">
    <source>
        <dbReference type="EMBL" id="QOR70832.1"/>
    </source>
</evidence>
<dbReference type="Gene3D" id="1.10.3720.10">
    <property type="entry name" value="MetI-like"/>
    <property type="match status" value="1"/>
</dbReference>
<accession>A0A7M1SVQ3</accession>
<feature type="domain" description="ABC transmembrane type-1" evidence="8">
    <location>
        <begin position="75"/>
        <end position="287"/>
    </location>
</feature>
<keyword evidence="4 7" id="KW-0812">Transmembrane</keyword>
<dbReference type="AlphaFoldDB" id="A0A7M1SVQ3"/>
<dbReference type="InterPro" id="IPR000515">
    <property type="entry name" value="MetI-like"/>
</dbReference>
<dbReference type="PANTHER" id="PTHR43227">
    <property type="entry name" value="BLL4140 PROTEIN"/>
    <property type="match status" value="1"/>
</dbReference>
<dbReference type="Pfam" id="PF00528">
    <property type="entry name" value="BPD_transp_1"/>
    <property type="match status" value="1"/>
</dbReference>
<dbReference type="InterPro" id="IPR050809">
    <property type="entry name" value="UgpAE/MalFG_permease"/>
</dbReference>
<dbReference type="RefSeq" id="WP_193497504.1">
    <property type="nucleotide sequence ID" value="NZ_CP063169.1"/>
</dbReference>
<proteinExistence type="inferred from homology"/>
<evidence type="ECO:0000256" key="5">
    <source>
        <dbReference type="ARBA" id="ARBA00022989"/>
    </source>
</evidence>
<evidence type="ECO:0000256" key="4">
    <source>
        <dbReference type="ARBA" id="ARBA00022692"/>
    </source>
</evidence>
<organism evidence="9 10">
    <name type="scientific">Ruania alkalisoli</name>
    <dbReference type="NCBI Taxonomy" id="2779775"/>
    <lineage>
        <taxon>Bacteria</taxon>
        <taxon>Bacillati</taxon>
        <taxon>Actinomycetota</taxon>
        <taxon>Actinomycetes</taxon>
        <taxon>Micrococcales</taxon>
        <taxon>Ruaniaceae</taxon>
        <taxon>Ruania</taxon>
    </lineage>
</organism>
<evidence type="ECO:0000256" key="7">
    <source>
        <dbReference type="RuleBase" id="RU363032"/>
    </source>
</evidence>
<keyword evidence="6 7" id="KW-0472">Membrane</keyword>
<dbReference type="SUPFAM" id="SSF161098">
    <property type="entry name" value="MetI-like"/>
    <property type="match status" value="1"/>
</dbReference>
<evidence type="ECO:0000256" key="2">
    <source>
        <dbReference type="ARBA" id="ARBA00022448"/>
    </source>
</evidence>
<sequence>MTVATVQRRTGVRRPVAWPYALPALLALVVLLVYPLGYNIWLSMHIDRLSPEDGTFVGFANYVQVFRQGDLVGTLGRTLVFTFGSMICQFIVGFAAALAMEHFPRGSRVLRPILLAPWVIPAVAVGAIWLSILNPTNGMANAMLAVVGIAPVEWLSHPALAMGALIVANTWKSAPYWMLMISAGLKTVPRETAEAARVDGANYARLVWHVYLPGIRAVLATTALLAFIWTFNYFDLVYLLTNGGPGDATTTLPFAIWESSLKFSRFDQAATYSVLSVLATGLAIVMYFRLARKAQR</sequence>
<evidence type="ECO:0000256" key="1">
    <source>
        <dbReference type="ARBA" id="ARBA00004651"/>
    </source>
</evidence>
<dbReference type="GO" id="GO:0005886">
    <property type="term" value="C:plasma membrane"/>
    <property type="evidence" value="ECO:0007669"/>
    <property type="project" value="UniProtKB-SubCell"/>
</dbReference>
<feature type="transmembrane region" description="Helical" evidence="7">
    <location>
        <begin position="210"/>
        <end position="231"/>
    </location>
</feature>
<dbReference type="PANTHER" id="PTHR43227:SF8">
    <property type="entry name" value="DIACETYLCHITOBIOSE UPTAKE SYSTEM PERMEASE PROTEIN DASB"/>
    <property type="match status" value="1"/>
</dbReference>
<name>A0A7M1SVQ3_9MICO</name>
<dbReference type="CDD" id="cd06261">
    <property type="entry name" value="TM_PBP2"/>
    <property type="match status" value="1"/>
</dbReference>
<keyword evidence="2 7" id="KW-0813">Transport</keyword>
<gene>
    <name evidence="9" type="ORF">IM660_00470</name>
</gene>
<feature type="transmembrane region" description="Helical" evidence="7">
    <location>
        <begin position="144"/>
        <end position="168"/>
    </location>
</feature>
<dbReference type="PROSITE" id="PS50928">
    <property type="entry name" value="ABC_TM1"/>
    <property type="match status" value="1"/>
</dbReference>
<keyword evidence="3" id="KW-1003">Cell membrane</keyword>
<comment type="similarity">
    <text evidence="7">Belongs to the binding-protein-dependent transport system permease family.</text>
</comment>
<evidence type="ECO:0000256" key="6">
    <source>
        <dbReference type="ARBA" id="ARBA00023136"/>
    </source>
</evidence>
<dbReference type="EMBL" id="CP063169">
    <property type="protein sequence ID" value="QOR70832.1"/>
    <property type="molecule type" value="Genomic_DNA"/>
</dbReference>
<dbReference type="KEGG" id="halt:IM660_00470"/>
<dbReference type="Proteomes" id="UP000593758">
    <property type="component" value="Chromosome"/>
</dbReference>
<comment type="subcellular location">
    <subcellularLocation>
        <location evidence="1 7">Cell membrane</location>
        <topology evidence="1 7">Multi-pass membrane protein</topology>
    </subcellularLocation>
</comment>
<evidence type="ECO:0000313" key="10">
    <source>
        <dbReference type="Proteomes" id="UP000593758"/>
    </source>
</evidence>
<feature type="transmembrane region" description="Helical" evidence="7">
    <location>
        <begin position="79"/>
        <end position="100"/>
    </location>
</feature>